<protein>
    <recommendedName>
        <fullName evidence="9">Amino acid transporter transmembrane domain-containing protein</fullName>
    </recommendedName>
</protein>
<evidence type="ECO:0000256" key="1">
    <source>
        <dbReference type="ARBA" id="ARBA00004141"/>
    </source>
</evidence>
<feature type="transmembrane region" description="Helical" evidence="8">
    <location>
        <begin position="180"/>
        <end position="202"/>
    </location>
</feature>
<gene>
    <name evidence="10" type="ORF">TrCOL_g5831</name>
</gene>
<feature type="transmembrane region" description="Helical" evidence="8">
    <location>
        <begin position="110"/>
        <end position="131"/>
    </location>
</feature>
<evidence type="ECO:0000313" key="11">
    <source>
        <dbReference type="Proteomes" id="UP001165065"/>
    </source>
</evidence>
<dbReference type="AlphaFoldDB" id="A0A9W7LDU3"/>
<accession>A0A9W7LDU3</accession>
<keyword evidence="7 8" id="KW-0472">Membrane</keyword>
<feature type="transmembrane region" description="Helical" evidence="8">
    <location>
        <begin position="222"/>
        <end position="246"/>
    </location>
</feature>
<evidence type="ECO:0000256" key="8">
    <source>
        <dbReference type="SAM" id="Phobius"/>
    </source>
</evidence>
<feature type="transmembrane region" description="Helical" evidence="8">
    <location>
        <begin position="40"/>
        <end position="58"/>
    </location>
</feature>
<evidence type="ECO:0000256" key="2">
    <source>
        <dbReference type="ARBA" id="ARBA00008066"/>
    </source>
</evidence>
<evidence type="ECO:0000313" key="10">
    <source>
        <dbReference type="EMBL" id="GMI45987.1"/>
    </source>
</evidence>
<evidence type="ECO:0000259" key="9">
    <source>
        <dbReference type="Pfam" id="PF01490"/>
    </source>
</evidence>
<keyword evidence="5" id="KW-0029">Amino-acid transport</keyword>
<dbReference type="InterPro" id="IPR013057">
    <property type="entry name" value="AA_transpt_TM"/>
</dbReference>
<organism evidence="10 11">
    <name type="scientific">Triparma columacea</name>
    <dbReference type="NCBI Taxonomy" id="722753"/>
    <lineage>
        <taxon>Eukaryota</taxon>
        <taxon>Sar</taxon>
        <taxon>Stramenopiles</taxon>
        <taxon>Ochrophyta</taxon>
        <taxon>Bolidophyceae</taxon>
        <taxon>Parmales</taxon>
        <taxon>Triparmaceae</taxon>
        <taxon>Triparma</taxon>
    </lineage>
</organism>
<keyword evidence="4 8" id="KW-0812">Transmembrane</keyword>
<keyword evidence="11" id="KW-1185">Reference proteome</keyword>
<dbReference type="OrthoDB" id="438545at2759"/>
<dbReference type="EMBL" id="BRYA01000274">
    <property type="protein sequence ID" value="GMI45987.1"/>
    <property type="molecule type" value="Genomic_DNA"/>
</dbReference>
<dbReference type="GO" id="GO:0016020">
    <property type="term" value="C:membrane"/>
    <property type="evidence" value="ECO:0007669"/>
    <property type="project" value="UniProtKB-SubCell"/>
</dbReference>
<keyword evidence="6 8" id="KW-1133">Transmembrane helix</keyword>
<feature type="domain" description="Amino acid transporter transmembrane" evidence="9">
    <location>
        <begin position="33"/>
        <end position="476"/>
    </location>
</feature>
<feature type="transmembrane region" description="Helical" evidence="8">
    <location>
        <begin position="419"/>
        <end position="442"/>
    </location>
</feature>
<dbReference type="PANTHER" id="PTHR22950:SF458">
    <property type="entry name" value="SODIUM-COUPLED NEUTRAL AMINO ACID TRANSPORTER 11-RELATED"/>
    <property type="match status" value="1"/>
</dbReference>
<feature type="transmembrane region" description="Helical" evidence="8">
    <location>
        <begin position="300"/>
        <end position="321"/>
    </location>
</feature>
<name>A0A9W7LDU3_9STRA</name>
<evidence type="ECO:0000256" key="3">
    <source>
        <dbReference type="ARBA" id="ARBA00022448"/>
    </source>
</evidence>
<feature type="transmembrane region" description="Helical" evidence="8">
    <location>
        <begin position="454"/>
        <end position="478"/>
    </location>
</feature>
<feature type="transmembrane region" description="Helical" evidence="8">
    <location>
        <begin position="393"/>
        <end position="413"/>
    </location>
</feature>
<sequence length="509" mass="55097">MSLNTFSFTLKPPSRTLSLETIVPHPDDASRLTSVVSATFNLVSTVIGGGVLSLPFAYATTGLLLTSIYILVAAIMASFSLYILCSCSRRTGMETYGEVVRFCFGPGAELAVECILATFLLFVTTAYMILMRDINTSLMEFFFPSEEPYDGAKVLLVTLMFCFPCMLLKSLHSLRYNCYVGFASVLTLLISITFRAVLTNLSNPSRLHPGNVLIITSSPYDAAFSFPLVALAFLSQFNMLSVHASLKDPTRPRVTRVINGSIATCTALFLLFGAAGYMYALGETRDNIILNFEPDDKVVLVGKMGLGVTIMAGVSMIVLPCREALMSLPRKVRKYGRRGGKGKKLRPVGEETRLLDRDDTFDDGVGTEGHKNVPYLDLSDEVDTLVVGSGCGAAAHFLVTLGITAACYMGASFCPGVSTVWSICGSSLGFVIAYILPSACYLKVRQKRKGWNRRVVGAGVMLVVSMVGMTLCTVQAVARLFNGGVKTQAGDFVEDFYDDDEEVVSGDGF</sequence>
<comment type="similarity">
    <text evidence="2">Belongs to the amino acid/polyamine transporter 2 family.</text>
</comment>
<evidence type="ECO:0000256" key="7">
    <source>
        <dbReference type="ARBA" id="ARBA00023136"/>
    </source>
</evidence>
<comment type="caution">
    <text evidence="10">The sequence shown here is derived from an EMBL/GenBank/DDBJ whole genome shotgun (WGS) entry which is preliminary data.</text>
</comment>
<keyword evidence="3" id="KW-0813">Transport</keyword>
<evidence type="ECO:0000256" key="4">
    <source>
        <dbReference type="ARBA" id="ARBA00022692"/>
    </source>
</evidence>
<evidence type="ECO:0000256" key="6">
    <source>
        <dbReference type="ARBA" id="ARBA00022989"/>
    </source>
</evidence>
<dbReference type="PANTHER" id="PTHR22950">
    <property type="entry name" value="AMINO ACID TRANSPORTER"/>
    <property type="match status" value="1"/>
</dbReference>
<dbReference type="Pfam" id="PF01490">
    <property type="entry name" value="Aa_trans"/>
    <property type="match status" value="1"/>
</dbReference>
<comment type="subcellular location">
    <subcellularLocation>
        <location evidence="1">Membrane</location>
        <topology evidence="1">Multi-pass membrane protein</topology>
    </subcellularLocation>
</comment>
<feature type="transmembrane region" description="Helical" evidence="8">
    <location>
        <begin position="151"/>
        <end position="168"/>
    </location>
</feature>
<feature type="transmembrane region" description="Helical" evidence="8">
    <location>
        <begin position="258"/>
        <end position="280"/>
    </location>
</feature>
<proteinExistence type="inferred from homology"/>
<dbReference type="Proteomes" id="UP001165065">
    <property type="component" value="Unassembled WGS sequence"/>
</dbReference>
<reference evidence="11" key="1">
    <citation type="journal article" date="2023" name="Commun. Biol.">
        <title>Genome analysis of Parmales, the sister group of diatoms, reveals the evolutionary specialization of diatoms from phago-mixotrophs to photoautotrophs.</title>
        <authorList>
            <person name="Ban H."/>
            <person name="Sato S."/>
            <person name="Yoshikawa S."/>
            <person name="Yamada K."/>
            <person name="Nakamura Y."/>
            <person name="Ichinomiya M."/>
            <person name="Sato N."/>
            <person name="Blanc-Mathieu R."/>
            <person name="Endo H."/>
            <person name="Kuwata A."/>
            <person name="Ogata H."/>
        </authorList>
    </citation>
    <scope>NUCLEOTIDE SEQUENCE [LARGE SCALE GENOMIC DNA]</scope>
</reference>
<dbReference type="GO" id="GO:0015179">
    <property type="term" value="F:L-amino acid transmembrane transporter activity"/>
    <property type="evidence" value="ECO:0007669"/>
    <property type="project" value="TreeGrafter"/>
</dbReference>
<evidence type="ECO:0000256" key="5">
    <source>
        <dbReference type="ARBA" id="ARBA00022970"/>
    </source>
</evidence>
<feature type="transmembrane region" description="Helical" evidence="8">
    <location>
        <begin position="64"/>
        <end position="84"/>
    </location>
</feature>